<dbReference type="GO" id="GO:0016787">
    <property type="term" value="F:hydrolase activity"/>
    <property type="evidence" value="ECO:0007669"/>
    <property type="project" value="UniProtKB-KW"/>
</dbReference>
<dbReference type="InterPro" id="IPR007693">
    <property type="entry name" value="DNA_helicase_DnaB-like_N"/>
</dbReference>
<keyword evidence="3" id="KW-0547">Nucleotide-binding</keyword>
<feature type="region of interest" description="Disordered" evidence="11">
    <location>
        <begin position="406"/>
        <end position="431"/>
    </location>
</feature>
<keyword evidence="5 13" id="KW-0347">Helicase</keyword>
<dbReference type="Pfam" id="PF03796">
    <property type="entry name" value="DnaB_C"/>
    <property type="match status" value="1"/>
</dbReference>
<sequence>MVTGDLSPQAGLLGSLLIDDRLVPQALARVREEDFLSPVYRDVFRAIRRCYADGTPVDPVTVLTAMGGGEELRGLLMQLMELTPTAAHWEAYARDARREARKARARDLAGQILDSPSLEEIQGLIGQLNGLLVDRAGVERSTMEEGLLAFMARQEHPKRYIPTGLPKLDRHLYADFGDLVVLGGYPSAGKTALALQLAYRQAETLRVGFYSLETSRAKLMDRLVAGAAGVELGSIKRGTLSEQQWQMVAGSGRELRSRGLELVEASGMTVQDIQADALAHRYEAVYVDYLQLVEPETRKATRTEQVGAISRGLQHLAHRHGILVVALSQLSRAEKEKSRGGERVVEPTMADLRESGQIEQDADAILLLYLEDPARPAQSRRVLKLAKNKDGERGRMFLAFDGPFQRFREPEAEGSAPPPGQWNPADGEERA</sequence>
<dbReference type="PROSITE" id="PS51199">
    <property type="entry name" value="SF4_HELICASE"/>
    <property type="match status" value="1"/>
</dbReference>
<name>A0A9D2S5A0_9FIRM</name>
<comment type="caution">
    <text evidence="13">The sequence shown here is derived from an EMBL/GenBank/DDBJ whole genome shotgun (WGS) entry which is preliminary data.</text>
</comment>
<evidence type="ECO:0000256" key="7">
    <source>
        <dbReference type="ARBA" id="ARBA00023125"/>
    </source>
</evidence>
<feature type="domain" description="SF4 helicase" evidence="12">
    <location>
        <begin position="154"/>
        <end position="414"/>
    </location>
</feature>
<dbReference type="EC" id="5.6.2.3" evidence="9"/>
<dbReference type="GO" id="GO:0006260">
    <property type="term" value="P:DNA replication"/>
    <property type="evidence" value="ECO:0007669"/>
    <property type="project" value="UniProtKB-KW"/>
</dbReference>
<dbReference type="EMBL" id="DWYC01000054">
    <property type="protein sequence ID" value="HJB57192.1"/>
    <property type="molecule type" value="Genomic_DNA"/>
</dbReference>
<dbReference type="SUPFAM" id="SSF48024">
    <property type="entry name" value="N-terminal domain of DnaB helicase"/>
    <property type="match status" value="1"/>
</dbReference>
<reference evidence="13" key="2">
    <citation type="submission" date="2021-04" db="EMBL/GenBank/DDBJ databases">
        <authorList>
            <person name="Gilroy R."/>
        </authorList>
    </citation>
    <scope>NUCLEOTIDE SEQUENCE</scope>
    <source>
        <strain evidence="13">CHK189-11263</strain>
    </source>
</reference>
<evidence type="ECO:0000256" key="8">
    <source>
        <dbReference type="ARBA" id="ARBA00023235"/>
    </source>
</evidence>
<gene>
    <name evidence="13" type="ORF">H9714_06535</name>
</gene>
<dbReference type="InterPro" id="IPR007694">
    <property type="entry name" value="DNA_helicase_DnaB-like_C"/>
</dbReference>
<dbReference type="GO" id="GO:0003677">
    <property type="term" value="F:DNA binding"/>
    <property type="evidence" value="ECO:0007669"/>
    <property type="project" value="UniProtKB-KW"/>
</dbReference>
<dbReference type="GO" id="GO:0043139">
    <property type="term" value="F:5'-3' DNA helicase activity"/>
    <property type="evidence" value="ECO:0007669"/>
    <property type="project" value="UniProtKB-EC"/>
</dbReference>
<keyword evidence="2" id="KW-0235">DNA replication</keyword>
<accession>A0A9D2S5A0</accession>
<evidence type="ECO:0000256" key="2">
    <source>
        <dbReference type="ARBA" id="ARBA00022705"/>
    </source>
</evidence>
<proteinExistence type="inferred from homology"/>
<organism evidence="13 14">
    <name type="scientific">Candidatus Flavonifractor intestinipullorum</name>
    <dbReference type="NCBI Taxonomy" id="2838587"/>
    <lineage>
        <taxon>Bacteria</taxon>
        <taxon>Bacillati</taxon>
        <taxon>Bacillota</taxon>
        <taxon>Clostridia</taxon>
        <taxon>Eubacteriales</taxon>
        <taxon>Oscillospiraceae</taxon>
        <taxon>Flavonifractor</taxon>
    </lineage>
</organism>
<dbReference type="InterPro" id="IPR036185">
    <property type="entry name" value="DNA_heli_DnaB-like_N_sf"/>
</dbReference>
<dbReference type="InterPro" id="IPR016136">
    <property type="entry name" value="DNA_helicase_N/primase_C"/>
</dbReference>
<protein>
    <recommendedName>
        <fullName evidence="9">DNA 5'-3' helicase</fullName>
        <ecNumber evidence="9">5.6.2.3</ecNumber>
    </recommendedName>
</protein>
<evidence type="ECO:0000256" key="11">
    <source>
        <dbReference type="SAM" id="MobiDB-lite"/>
    </source>
</evidence>
<dbReference type="Gene3D" id="1.10.860.10">
    <property type="entry name" value="DNAb Helicase, Chain A"/>
    <property type="match status" value="1"/>
</dbReference>
<evidence type="ECO:0000256" key="9">
    <source>
        <dbReference type="ARBA" id="ARBA00044969"/>
    </source>
</evidence>
<dbReference type="PANTHER" id="PTHR30153">
    <property type="entry name" value="REPLICATIVE DNA HELICASE DNAB"/>
    <property type="match status" value="1"/>
</dbReference>
<dbReference type="Gene3D" id="3.40.50.300">
    <property type="entry name" value="P-loop containing nucleotide triphosphate hydrolases"/>
    <property type="match status" value="1"/>
</dbReference>
<evidence type="ECO:0000256" key="10">
    <source>
        <dbReference type="ARBA" id="ARBA00048954"/>
    </source>
</evidence>
<evidence type="ECO:0000256" key="3">
    <source>
        <dbReference type="ARBA" id="ARBA00022741"/>
    </source>
</evidence>
<evidence type="ECO:0000256" key="4">
    <source>
        <dbReference type="ARBA" id="ARBA00022801"/>
    </source>
</evidence>
<dbReference type="GO" id="GO:0005829">
    <property type="term" value="C:cytosol"/>
    <property type="evidence" value="ECO:0007669"/>
    <property type="project" value="TreeGrafter"/>
</dbReference>
<dbReference type="PANTHER" id="PTHR30153:SF2">
    <property type="entry name" value="REPLICATIVE DNA HELICASE"/>
    <property type="match status" value="1"/>
</dbReference>
<evidence type="ECO:0000256" key="1">
    <source>
        <dbReference type="ARBA" id="ARBA00008428"/>
    </source>
</evidence>
<dbReference type="Pfam" id="PF00772">
    <property type="entry name" value="DnaB"/>
    <property type="match status" value="1"/>
</dbReference>
<dbReference type="Proteomes" id="UP000824208">
    <property type="component" value="Unassembled WGS sequence"/>
</dbReference>
<evidence type="ECO:0000313" key="14">
    <source>
        <dbReference type="Proteomes" id="UP000824208"/>
    </source>
</evidence>
<comment type="similarity">
    <text evidence="1">Belongs to the helicase family. DnaB subfamily.</text>
</comment>
<keyword evidence="7" id="KW-0238">DNA-binding</keyword>
<evidence type="ECO:0000259" key="12">
    <source>
        <dbReference type="PROSITE" id="PS51199"/>
    </source>
</evidence>
<dbReference type="SUPFAM" id="SSF52540">
    <property type="entry name" value="P-loop containing nucleoside triphosphate hydrolases"/>
    <property type="match status" value="1"/>
</dbReference>
<keyword evidence="8" id="KW-0413">Isomerase</keyword>
<dbReference type="GO" id="GO:0005524">
    <property type="term" value="F:ATP binding"/>
    <property type="evidence" value="ECO:0007669"/>
    <property type="project" value="UniProtKB-KW"/>
</dbReference>
<dbReference type="InterPro" id="IPR027417">
    <property type="entry name" value="P-loop_NTPase"/>
</dbReference>
<keyword evidence="6" id="KW-0067">ATP-binding</keyword>
<evidence type="ECO:0000256" key="6">
    <source>
        <dbReference type="ARBA" id="ARBA00022840"/>
    </source>
</evidence>
<comment type="catalytic activity">
    <reaction evidence="10">
        <text>ATP + H2O = ADP + phosphate + H(+)</text>
        <dbReference type="Rhea" id="RHEA:13065"/>
        <dbReference type="ChEBI" id="CHEBI:15377"/>
        <dbReference type="ChEBI" id="CHEBI:15378"/>
        <dbReference type="ChEBI" id="CHEBI:30616"/>
        <dbReference type="ChEBI" id="CHEBI:43474"/>
        <dbReference type="ChEBI" id="CHEBI:456216"/>
        <dbReference type="EC" id="5.6.2.3"/>
    </reaction>
</comment>
<dbReference type="AlphaFoldDB" id="A0A9D2S5A0"/>
<evidence type="ECO:0000256" key="5">
    <source>
        <dbReference type="ARBA" id="ARBA00022806"/>
    </source>
</evidence>
<evidence type="ECO:0000313" key="13">
    <source>
        <dbReference type="EMBL" id="HJB57192.1"/>
    </source>
</evidence>
<keyword evidence="4" id="KW-0378">Hydrolase</keyword>
<reference evidence="13" key="1">
    <citation type="journal article" date="2021" name="PeerJ">
        <title>Extensive microbial diversity within the chicken gut microbiome revealed by metagenomics and culture.</title>
        <authorList>
            <person name="Gilroy R."/>
            <person name="Ravi A."/>
            <person name="Getino M."/>
            <person name="Pursley I."/>
            <person name="Horton D.L."/>
            <person name="Alikhan N.F."/>
            <person name="Baker D."/>
            <person name="Gharbi K."/>
            <person name="Hall N."/>
            <person name="Watson M."/>
            <person name="Adriaenssens E.M."/>
            <person name="Foster-Nyarko E."/>
            <person name="Jarju S."/>
            <person name="Secka A."/>
            <person name="Antonio M."/>
            <person name="Oren A."/>
            <person name="Chaudhuri R.R."/>
            <person name="La Ragione R."/>
            <person name="Hildebrand F."/>
            <person name="Pallen M.J."/>
        </authorList>
    </citation>
    <scope>NUCLEOTIDE SEQUENCE</scope>
    <source>
        <strain evidence="13">CHK189-11263</strain>
    </source>
</reference>